<comment type="caution">
    <text evidence="6">The sequence shown here is derived from an EMBL/GenBank/DDBJ whole genome shotgun (WGS) entry which is preliminary data.</text>
</comment>
<dbReference type="SUPFAM" id="SSF53474">
    <property type="entry name" value="alpha/beta-Hydrolases"/>
    <property type="match status" value="1"/>
</dbReference>
<feature type="chain" id="PRO_5039504085" evidence="5">
    <location>
        <begin position="33"/>
        <end position="299"/>
    </location>
</feature>
<reference evidence="6" key="2">
    <citation type="submission" date="2021-04" db="EMBL/GenBank/DDBJ databases">
        <authorList>
            <person name="Gilroy R."/>
        </authorList>
    </citation>
    <scope>NUCLEOTIDE SEQUENCE</scope>
    <source>
        <strain evidence="6">ChiHjej13B12-4958</strain>
    </source>
</reference>
<sequence length="299" mass="30386">MRSSLRSTLRAAARSALAAGLLTVTAATVALAAPTASALGFSNGTVATPNIPRCEPNIVVLVPGGGNTVPGLPDNFPVGAYISDLGAMVEKQGRSTSRTVSYNAAPFVATAYTESRSDGIAKTRKLVAKTAAQCPSSTISLAGYSLGADIASRVTADIAHGRGPVDADRFGSTALLSNPSRSPETVVAGSATRGEGVFGALPGGYGKLTGRVMDVCNQRDYICNSTGRTDNTRGHAEAFTEVAVANRDVATVAAMEPGEAARLAAEVPFDLVPGQAAHATSYGGSGGVNPAFGFLRKHF</sequence>
<evidence type="ECO:0000256" key="2">
    <source>
        <dbReference type="ARBA" id="ARBA00022487"/>
    </source>
</evidence>
<proteinExistence type="inferred from homology"/>
<dbReference type="Gene3D" id="3.40.50.1820">
    <property type="entry name" value="alpha/beta hydrolase"/>
    <property type="match status" value="1"/>
</dbReference>
<dbReference type="InterPro" id="IPR000675">
    <property type="entry name" value="Cutinase/axe"/>
</dbReference>
<accession>A0A9D2QDR2</accession>
<keyword evidence="5" id="KW-0732">Signal</keyword>
<dbReference type="PANTHER" id="PTHR33630">
    <property type="entry name" value="CUTINASE RV1984C-RELATED-RELATED"/>
    <property type="match status" value="1"/>
</dbReference>
<evidence type="ECO:0000256" key="3">
    <source>
        <dbReference type="ARBA" id="ARBA00022801"/>
    </source>
</evidence>
<name>A0A9D2QDR2_9CORY</name>
<evidence type="ECO:0000313" key="7">
    <source>
        <dbReference type="Proteomes" id="UP000823858"/>
    </source>
</evidence>
<dbReference type="PANTHER" id="PTHR33630:SF9">
    <property type="entry name" value="CUTINASE 4"/>
    <property type="match status" value="1"/>
</dbReference>
<feature type="signal peptide" evidence="5">
    <location>
        <begin position="1"/>
        <end position="32"/>
    </location>
</feature>
<keyword evidence="4" id="KW-1015">Disulfide bond</keyword>
<reference evidence="6" key="1">
    <citation type="journal article" date="2021" name="PeerJ">
        <title>Extensive microbial diversity within the chicken gut microbiome revealed by metagenomics and culture.</title>
        <authorList>
            <person name="Gilroy R."/>
            <person name="Ravi A."/>
            <person name="Getino M."/>
            <person name="Pursley I."/>
            <person name="Horton D.L."/>
            <person name="Alikhan N.F."/>
            <person name="Baker D."/>
            <person name="Gharbi K."/>
            <person name="Hall N."/>
            <person name="Watson M."/>
            <person name="Adriaenssens E.M."/>
            <person name="Foster-Nyarko E."/>
            <person name="Jarju S."/>
            <person name="Secka A."/>
            <person name="Antonio M."/>
            <person name="Oren A."/>
            <person name="Chaudhuri R.R."/>
            <person name="La Ragione R."/>
            <person name="Hildebrand F."/>
            <person name="Pallen M.J."/>
        </authorList>
    </citation>
    <scope>NUCLEOTIDE SEQUENCE</scope>
    <source>
        <strain evidence="6">ChiHjej13B12-4958</strain>
    </source>
</reference>
<dbReference type="InterPro" id="IPR029058">
    <property type="entry name" value="AB_hydrolase_fold"/>
</dbReference>
<protein>
    <submittedName>
        <fullName evidence="6">Cutinase family protein</fullName>
    </submittedName>
</protein>
<comment type="similarity">
    <text evidence="1">Belongs to the cutinase family.</text>
</comment>
<dbReference type="Proteomes" id="UP000823858">
    <property type="component" value="Unassembled WGS sequence"/>
</dbReference>
<dbReference type="SMART" id="SM01110">
    <property type="entry name" value="Cutinase"/>
    <property type="match status" value="1"/>
</dbReference>
<evidence type="ECO:0000313" key="6">
    <source>
        <dbReference type="EMBL" id="HJC84576.1"/>
    </source>
</evidence>
<dbReference type="EMBL" id="DWVP01000005">
    <property type="protein sequence ID" value="HJC84576.1"/>
    <property type="molecule type" value="Genomic_DNA"/>
</dbReference>
<organism evidence="6 7">
    <name type="scientific">Candidatus Corynebacterium faecigallinarum</name>
    <dbReference type="NCBI Taxonomy" id="2838528"/>
    <lineage>
        <taxon>Bacteria</taxon>
        <taxon>Bacillati</taxon>
        <taxon>Actinomycetota</taxon>
        <taxon>Actinomycetes</taxon>
        <taxon>Mycobacteriales</taxon>
        <taxon>Corynebacteriaceae</taxon>
        <taxon>Corynebacterium</taxon>
    </lineage>
</organism>
<gene>
    <name evidence="6" type="ORF">H9751_03320</name>
</gene>
<evidence type="ECO:0000256" key="4">
    <source>
        <dbReference type="ARBA" id="ARBA00023157"/>
    </source>
</evidence>
<dbReference type="AlphaFoldDB" id="A0A9D2QDR2"/>
<evidence type="ECO:0000256" key="5">
    <source>
        <dbReference type="SAM" id="SignalP"/>
    </source>
</evidence>
<evidence type="ECO:0000256" key="1">
    <source>
        <dbReference type="ARBA" id="ARBA00007534"/>
    </source>
</evidence>
<keyword evidence="2" id="KW-0719">Serine esterase</keyword>
<keyword evidence="3" id="KW-0378">Hydrolase</keyword>
<dbReference type="Pfam" id="PF01083">
    <property type="entry name" value="Cutinase"/>
    <property type="match status" value="1"/>
</dbReference>
<dbReference type="GO" id="GO:0052689">
    <property type="term" value="F:carboxylic ester hydrolase activity"/>
    <property type="evidence" value="ECO:0007669"/>
    <property type="project" value="UniProtKB-KW"/>
</dbReference>